<evidence type="ECO:0000313" key="2">
    <source>
        <dbReference type="Proteomes" id="UP000268094"/>
    </source>
</evidence>
<organism evidence="1 2">
    <name type="scientific">Corallococcus terminator</name>
    <dbReference type="NCBI Taxonomy" id="2316733"/>
    <lineage>
        <taxon>Bacteria</taxon>
        <taxon>Pseudomonadati</taxon>
        <taxon>Myxococcota</taxon>
        <taxon>Myxococcia</taxon>
        <taxon>Myxococcales</taxon>
        <taxon>Cystobacterineae</taxon>
        <taxon>Myxococcaceae</taxon>
        <taxon>Corallococcus</taxon>
    </lineage>
</organism>
<comment type="caution">
    <text evidence="1">The sequence shown here is derived from an EMBL/GenBank/DDBJ whole genome shotgun (WGS) entry which is preliminary data.</text>
</comment>
<name>A0A3A8HZ18_9BACT</name>
<dbReference type="Proteomes" id="UP000268094">
    <property type="component" value="Unassembled WGS sequence"/>
</dbReference>
<sequence length="71" mass="7972">METESRDVPQVRRWRFLTRLEAATLTLLPRHGVGRDEGFLQLEPTLVVDGGEEFGLNLGAPVRLRLWGGGE</sequence>
<accession>A0A3A8HZ18</accession>
<protein>
    <submittedName>
        <fullName evidence="1">Uncharacterized protein</fullName>
    </submittedName>
</protein>
<evidence type="ECO:0000313" key="1">
    <source>
        <dbReference type="EMBL" id="RKG72720.1"/>
    </source>
</evidence>
<keyword evidence="2" id="KW-1185">Reference proteome</keyword>
<dbReference type="AlphaFoldDB" id="A0A3A8HZ18"/>
<dbReference type="EMBL" id="RAVZ01000449">
    <property type="protein sequence ID" value="RKG72720.1"/>
    <property type="molecule type" value="Genomic_DNA"/>
</dbReference>
<feature type="non-terminal residue" evidence="1">
    <location>
        <position position="71"/>
    </location>
</feature>
<gene>
    <name evidence="1" type="ORF">D7V88_37680</name>
</gene>
<reference evidence="2" key="1">
    <citation type="submission" date="2018-09" db="EMBL/GenBank/DDBJ databases">
        <authorList>
            <person name="Livingstone P.G."/>
            <person name="Whitworth D.E."/>
        </authorList>
    </citation>
    <scope>NUCLEOTIDE SEQUENCE [LARGE SCALE GENOMIC DNA]</scope>
    <source>
        <strain evidence="2">CA054A</strain>
    </source>
</reference>
<proteinExistence type="predicted"/>